<dbReference type="EMBL" id="CP001338">
    <property type="protein sequence ID" value="ACL17351.1"/>
    <property type="molecule type" value="Genomic_DNA"/>
</dbReference>
<name>B8GDK0_METPE</name>
<dbReference type="KEGG" id="mpl:Mpal_2052"/>
<protein>
    <submittedName>
        <fullName evidence="1">Uncharacterized protein</fullName>
    </submittedName>
</protein>
<evidence type="ECO:0000313" key="2">
    <source>
        <dbReference type="Proteomes" id="UP000002457"/>
    </source>
</evidence>
<gene>
    <name evidence="1" type="ordered locus">Mpal_2052</name>
</gene>
<dbReference type="HOGENOM" id="CLU_1405994_0_0_2"/>
<organism evidence="1 2">
    <name type="scientific">Methanosphaerula palustris (strain ATCC BAA-1556 / DSM 19958 / E1-9c)</name>
    <dbReference type="NCBI Taxonomy" id="521011"/>
    <lineage>
        <taxon>Archaea</taxon>
        <taxon>Methanobacteriati</taxon>
        <taxon>Methanobacteriota</taxon>
        <taxon>Stenosarchaea group</taxon>
        <taxon>Methanomicrobia</taxon>
        <taxon>Methanomicrobiales</taxon>
        <taxon>Methanoregulaceae</taxon>
        <taxon>Methanosphaerula</taxon>
    </lineage>
</organism>
<dbReference type="eggNOG" id="arCOG09485">
    <property type="taxonomic scope" value="Archaea"/>
</dbReference>
<sequence length="181" mass="20553" precursor="true">MLNSSMTPFSTVIPCSHPARSGWNDSPASLIDRAINWLFGGTSIDKHSIVSEQSYDIRNATASDNSLIEPLLFALFENQKFNLIQSGDVVGYLQRYLGMYWPLIVACHLISKEFQNEGTFSLEVYHDPEGHDEYLMLTVRQYHYTDDLLGRIERVSDLVRPFLQGESGWLLITTDFQSVGI</sequence>
<accession>B8GDK0</accession>
<keyword evidence="2" id="KW-1185">Reference proteome</keyword>
<dbReference type="AlphaFoldDB" id="B8GDK0"/>
<dbReference type="Proteomes" id="UP000002457">
    <property type="component" value="Chromosome"/>
</dbReference>
<evidence type="ECO:0000313" key="1">
    <source>
        <dbReference type="EMBL" id="ACL17351.1"/>
    </source>
</evidence>
<dbReference type="STRING" id="521011.Mpal_2052"/>
<proteinExistence type="predicted"/>
<reference evidence="1 2" key="1">
    <citation type="journal article" date="2015" name="Genome Announc.">
        <title>Complete Genome Sequence of Methanosphaerula palustris E1-9CT, a Hydrogenotrophic Methanogen Isolated from a Minerotrophic Fen Peatland.</title>
        <authorList>
            <person name="Cadillo-Quiroz H."/>
            <person name="Browne P."/>
            <person name="Kyrpides N."/>
            <person name="Woyke T."/>
            <person name="Goodwin L."/>
            <person name="Detter C."/>
            <person name="Yavitt J.B."/>
            <person name="Zinder S.H."/>
        </authorList>
    </citation>
    <scope>NUCLEOTIDE SEQUENCE [LARGE SCALE GENOMIC DNA]</scope>
    <source>
        <strain evidence="2">ATCC BAA-1556 / DSM 19958 / E1-9c</strain>
    </source>
</reference>